<evidence type="ECO:0000256" key="5">
    <source>
        <dbReference type="ARBA" id="ARBA00022827"/>
    </source>
</evidence>
<evidence type="ECO:0000313" key="16">
    <source>
        <dbReference type="Proteomes" id="UP000190897"/>
    </source>
</evidence>
<organism evidence="15 16">
    <name type="scientific">Dyadobacter psychrophilus</name>
    <dbReference type="NCBI Taxonomy" id="651661"/>
    <lineage>
        <taxon>Bacteria</taxon>
        <taxon>Pseudomonadati</taxon>
        <taxon>Bacteroidota</taxon>
        <taxon>Cytophagia</taxon>
        <taxon>Cytophagales</taxon>
        <taxon>Spirosomataceae</taxon>
        <taxon>Dyadobacter</taxon>
    </lineage>
</organism>
<dbReference type="GO" id="GO:0016491">
    <property type="term" value="F:oxidoreductase activity"/>
    <property type="evidence" value="ECO:0007669"/>
    <property type="project" value="UniProtKB-KW"/>
</dbReference>
<keyword evidence="3" id="KW-0001">2Fe-2S</keyword>
<dbReference type="Gene3D" id="3.40.50.80">
    <property type="entry name" value="Nucleotide-binding domain of ferredoxin-NADP reductase (FNR) module"/>
    <property type="match status" value="1"/>
</dbReference>
<feature type="signal peptide" evidence="12">
    <location>
        <begin position="1"/>
        <end position="21"/>
    </location>
</feature>
<dbReference type="InterPro" id="IPR001041">
    <property type="entry name" value="2Fe-2S_ferredoxin-type"/>
</dbReference>
<keyword evidence="16" id="KW-1185">Reference proteome</keyword>
<feature type="compositionally biased region" description="Low complexity" evidence="10">
    <location>
        <begin position="251"/>
        <end position="264"/>
    </location>
</feature>
<dbReference type="InterPro" id="IPR017938">
    <property type="entry name" value="Riboflavin_synthase-like_b-brl"/>
</dbReference>
<keyword evidence="11" id="KW-0472">Membrane</keyword>
<dbReference type="InterPro" id="IPR006058">
    <property type="entry name" value="2Fe2S_fd_BS"/>
</dbReference>
<dbReference type="EMBL" id="FUZA01000016">
    <property type="protein sequence ID" value="SKC20113.1"/>
    <property type="molecule type" value="Genomic_DNA"/>
</dbReference>
<evidence type="ECO:0000256" key="3">
    <source>
        <dbReference type="ARBA" id="ARBA00022714"/>
    </source>
</evidence>
<keyword evidence="2" id="KW-0285">Flavoprotein</keyword>
<protein>
    <submittedName>
        <fullName evidence="15">Ferredoxin-NADP reductase</fullName>
    </submittedName>
</protein>
<dbReference type="InterPro" id="IPR001709">
    <property type="entry name" value="Flavoprot_Pyr_Nucl_cyt_Rdtase"/>
</dbReference>
<dbReference type="SUPFAM" id="SSF52343">
    <property type="entry name" value="Ferredoxin reductase-like, C-terminal NADP-linked domain"/>
    <property type="match status" value="1"/>
</dbReference>
<sequence length="669" mass="72444">MNLFRCIIFTALFCIIFTVFAFSAIAQTADEHAGHHPDKVAADTAASMNKMANAKDASGATKDIGAGKKASGMGAGMGDMMKDMGKPTNKEMYPTLMQANELTPEKRIEINQLANKQITEGNALLDIGLKQLSGATRLQDLEAMKEANQQMHRGQMMLESGLEGQRALAESIDPRLTALQWFNREMNLNAIENAKKHSFMGLSWFHYITMFLLTAFAVTMVWMYFHKMKRANALVEKLSGNPKEDVPPPGSDKSGAASAADKPGTIPTASPADKAGAPPAVNPDSAPSKPNSWTGTLLVAEIFLETPNVKTFRLTEPGGKKIPFNFLPGQFITVTINPAGVPVKRSYTIASSPTHTEYCEITVKHEEKGTVSHYMHNEVHIGELMQFTGPSGKFTFTETHADSAVFIGGGVGLTPMMSAVRYLTDRSWKGEIYFFFTCKNESSIIFREELLYLQKRYSNLHVFFVLSQQQGEAGVDFIPGHITKEIITERVPDIISRMIHICGPKPMMDAVKLMMDALKVPKENVMVEVFAGPPPAAKTPIQPTGAPVKPPEGSEAAQPAATPEEGKAAVSQNKEPASPEQDKGGVVTFVKSNKTAVLTADKSVLEASEEAGANIDYSCRVGTCGVCKIKLISGMVTMAVEDALTEEDKAENIILACQAKATEAVSVDA</sequence>
<dbReference type="Pfam" id="PF00970">
    <property type="entry name" value="FAD_binding_6"/>
    <property type="match status" value="1"/>
</dbReference>
<keyword evidence="4" id="KW-0479">Metal-binding</keyword>
<dbReference type="PROSITE" id="PS00197">
    <property type="entry name" value="2FE2S_FER_1"/>
    <property type="match status" value="1"/>
</dbReference>
<dbReference type="InterPro" id="IPR001433">
    <property type="entry name" value="OxRdtase_FAD/NAD-bd"/>
</dbReference>
<dbReference type="AlphaFoldDB" id="A0A1T5HHH0"/>
<feature type="region of interest" description="Disordered" evidence="10">
    <location>
        <begin position="536"/>
        <end position="584"/>
    </location>
</feature>
<keyword evidence="5" id="KW-0274">FAD</keyword>
<evidence type="ECO:0000256" key="7">
    <source>
        <dbReference type="ARBA" id="ARBA00023004"/>
    </source>
</evidence>
<accession>A0A1T5HHH0</accession>
<dbReference type="InterPro" id="IPR036010">
    <property type="entry name" value="2Fe-2S_ferredoxin-like_sf"/>
</dbReference>
<evidence type="ECO:0000256" key="8">
    <source>
        <dbReference type="ARBA" id="ARBA00023014"/>
    </source>
</evidence>
<evidence type="ECO:0000256" key="10">
    <source>
        <dbReference type="SAM" id="MobiDB-lite"/>
    </source>
</evidence>
<reference evidence="16" key="1">
    <citation type="submission" date="2017-02" db="EMBL/GenBank/DDBJ databases">
        <authorList>
            <person name="Varghese N."/>
            <person name="Submissions S."/>
        </authorList>
    </citation>
    <scope>NUCLEOTIDE SEQUENCE [LARGE SCALE GENOMIC DNA]</scope>
    <source>
        <strain evidence="16">DSM 22270</strain>
    </source>
</reference>
<feature type="domain" description="FAD-binding FR-type" evidence="14">
    <location>
        <begin position="290"/>
        <end position="397"/>
    </location>
</feature>
<dbReference type="PRINTS" id="PR00410">
    <property type="entry name" value="PHEHYDRXLASE"/>
</dbReference>
<dbReference type="GO" id="GO:0051537">
    <property type="term" value="F:2 iron, 2 sulfur cluster binding"/>
    <property type="evidence" value="ECO:0007669"/>
    <property type="project" value="UniProtKB-KW"/>
</dbReference>
<dbReference type="Pfam" id="PF00175">
    <property type="entry name" value="NAD_binding_1"/>
    <property type="match status" value="1"/>
</dbReference>
<dbReference type="InterPro" id="IPR050415">
    <property type="entry name" value="MRET"/>
</dbReference>
<dbReference type="PROSITE" id="PS51384">
    <property type="entry name" value="FAD_FR"/>
    <property type="match status" value="1"/>
</dbReference>
<evidence type="ECO:0000259" key="14">
    <source>
        <dbReference type="PROSITE" id="PS51384"/>
    </source>
</evidence>
<feature type="region of interest" description="Disordered" evidence="10">
    <location>
        <begin position="239"/>
        <end position="290"/>
    </location>
</feature>
<dbReference type="CDD" id="cd06217">
    <property type="entry name" value="FNR_iron_sulfur_binding_3"/>
    <property type="match status" value="1"/>
</dbReference>
<dbReference type="InterPro" id="IPR039261">
    <property type="entry name" value="FNR_nucleotide-bd"/>
</dbReference>
<keyword evidence="11" id="KW-1133">Transmembrane helix</keyword>
<dbReference type="STRING" id="651661.SAMN05660293_05595"/>
<feature type="domain" description="2Fe-2S ferredoxin-type" evidence="13">
    <location>
        <begin position="585"/>
        <end position="669"/>
    </location>
</feature>
<keyword evidence="8" id="KW-0411">Iron-sulfur</keyword>
<dbReference type="PANTHER" id="PTHR47354:SF6">
    <property type="entry name" value="NADH OXIDOREDUCTASE HCR"/>
    <property type="match status" value="1"/>
</dbReference>
<keyword evidence="11" id="KW-0812">Transmembrane</keyword>
<dbReference type="SUPFAM" id="SSF54292">
    <property type="entry name" value="2Fe-2S ferredoxin-like"/>
    <property type="match status" value="1"/>
</dbReference>
<dbReference type="PRINTS" id="PR00371">
    <property type="entry name" value="FPNCR"/>
</dbReference>
<dbReference type="Pfam" id="PF00111">
    <property type="entry name" value="Fer2"/>
    <property type="match status" value="1"/>
</dbReference>
<dbReference type="SUPFAM" id="SSF63380">
    <property type="entry name" value="Riboflavin synthase domain-like"/>
    <property type="match status" value="1"/>
</dbReference>
<feature type="chain" id="PRO_5012662386" evidence="12">
    <location>
        <begin position="22"/>
        <end position="669"/>
    </location>
</feature>
<keyword evidence="12" id="KW-0732">Signal</keyword>
<evidence type="ECO:0000256" key="12">
    <source>
        <dbReference type="SAM" id="SignalP"/>
    </source>
</evidence>
<dbReference type="GO" id="GO:0046872">
    <property type="term" value="F:metal ion binding"/>
    <property type="evidence" value="ECO:0007669"/>
    <property type="project" value="UniProtKB-KW"/>
</dbReference>
<keyword evidence="7" id="KW-0408">Iron</keyword>
<dbReference type="Gene3D" id="2.40.30.10">
    <property type="entry name" value="Translation factors"/>
    <property type="match status" value="1"/>
</dbReference>
<comment type="similarity">
    <text evidence="9">In the N-terminal section; belongs to the FAD-binding oxidoreductase type 6 family.</text>
</comment>
<evidence type="ECO:0000256" key="4">
    <source>
        <dbReference type="ARBA" id="ARBA00022723"/>
    </source>
</evidence>
<dbReference type="CDD" id="cd00207">
    <property type="entry name" value="fer2"/>
    <property type="match status" value="1"/>
</dbReference>
<proteinExistence type="inferred from homology"/>
<dbReference type="PANTHER" id="PTHR47354">
    <property type="entry name" value="NADH OXIDOREDUCTASE HCR"/>
    <property type="match status" value="1"/>
</dbReference>
<keyword evidence="6" id="KW-0560">Oxidoreductase</keyword>
<name>A0A1T5HHH0_9BACT</name>
<dbReference type="InterPro" id="IPR017927">
    <property type="entry name" value="FAD-bd_FR_type"/>
</dbReference>
<dbReference type="Proteomes" id="UP000190897">
    <property type="component" value="Unassembled WGS sequence"/>
</dbReference>
<evidence type="ECO:0000256" key="2">
    <source>
        <dbReference type="ARBA" id="ARBA00022630"/>
    </source>
</evidence>
<evidence type="ECO:0000256" key="6">
    <source>
        <dbReference type="ARBA" id="ARBA00023002"/>
    </source>
</evidence>
<dbReference type="OrthoDB" id="9801223at2"/>
<dbReference type="Gene3D" id="3.10.20.30">
    <property type="match status" value="1"/>
</dbReference>
<evidence type="ECO:0000313" key="15">
    <source>
        <dbReference type="EMBL" id="SKC20113.1"/>
    </source>
</evidence>
<feature type="transmembrane region" description="Helical" evidence="11">
    <location>
        <begin position="204"/>
        <end position="225"/>
    </location>
</feature>
<dbReference type="InterPro" id="IPR008333">
    <property type="entry name" value="Cbr1-like_FAD-bd_dom"/>
</dbReference>
<gene>
    <name evidence="15" type="ORF">SAMN05660293_05595</name>
</gene>
<dbReference type="PROSITE" id="PS51085">
    <property type="entry name" value="2FE2S_FER_2"/>
    <property type="match status" value="1"/>
</dbReference>
<comment type="cofactor">
    <cofactor evidence="1">
        <name>FAD</name>
        <dbReference type="ChEBI" id="CHEBI:57692"/>
    </cofactor>
</comment>
<evidence type="ECO:0000256" key="9">
    <source>
        <dbReference type="ARBA" id="ARBA00061434"/>
    </source>
</evidence>
<dbReference type="InterPro" id="IPR012675">
    <property type="entry name" value="Beta-grasp_dom_sf"/>
</dbReference>
<evidence type="ECO:0000259" key="13">
    <source>
        <dbReference type="PROSITE" id="PS51085"/>
    </source>
</evidence>
<evidence type="ECO:0000256" key="11">
    <source>
        <dbReference type="SAM" id="Phobius"/>
    </source>
</evidence>
<evidence type="ECO:0000256" key="1">
    <source>
        <dbReference type="ARBA" id="ARBA00001974"/>
    </source>
</evidence>
<dbReference type="RefSeq" id="WP_082218013.1">
    <property type="nucleotide sequence ID" value="NZ_FUZA01000016.1"/>
</dbReference>